<organism evidence="1 2">
    <name type="scientific">Cocleimonas flava</name>
    <dbReference type="NCBI Taxonomy" id="634765"/>
    <lineage>
        <taxon>Bacteria</taxon>
        <taxon>Pseudomonadati</taxon>
        <taxon>Pseudomonadota</taxon>
        <taxon>Gammaproteobacteria</taxon>
        <taxon>Thiotrichales</taxon>
        <taxon>Thiotrichaceae</taxon>
        <taxon>Cocleimonas</taxon>
    </lineage>
</organism>
<comment type="caution">
    <text evidence="1">The sequence shown here is derived from an EMBL/GenBank/DDBJ whole genome shotgun (WGS) entry which is preliminary data.</text>
</comment>
<evidence type="ECO:0000313" key="2">
    <source>
        <dbReference type="Proteomes" id="UP000294887"/>
    </source>
</evidence>
<keyword evidence="2" id="KW-1185">Reference proteome</keyword>
<dbReference type="Proteomes" id="UP000294887">
    <property type="component" value="Unassembled WGS sequence"/>
</dbReference>
<evidence type="ECO:0000313" key="1">
    <source>
        <dbReference type="EMBL" id="TCJ87076.1"/>
    </source>
</evidence>
<dbReference type="AlphaFoldDB" id="A0A4R1EYV2"/>
<protein>
    <submittedName>
        <fullName evidence="1">Uncharacterized protein</fullName>
    </submittedName>
</protein>
<dbReference type="Gene3D" id="1.10.530.10">
    <property type="match status" value="1"/>
</dbReference>
<proteinExistence type="predicted"/>
<accession>A0A4R1EYV2</accession>
<sequence>MISIIGTHENTSDISADNLTNTSRYSNIVTIKSILNEKDAFDLFHDEFSATSMLHDQMAINELTEETEIIVELTAQSTKNISELHTVQTVVASSPNRSQKANRNNHRLAFYKQLNAKNESIKSKENRTISDLEKESTAAELTFNFNKPTEVAPSTTSSAALSVTSKSTKQDIKTAAKISKVANVDYWDTVHSIESKQGKLLYRPKNKSRSCTYTTSPCGHHQLTVQALKDIGCKSLQCRKDRLDYAKSLAMSKKLLAKNEKRLKKNGYQNLEDYQRYLIHQQGASGIKVILGANKGEKLLNKTIKKNMANNSPYSYRQLNRMGSRLAANIFLSHWKHKWEEEKKLVAGINLASNQTPNGYNANDDQISVESFSLPLFNENEIQLALNYKF</sequence>
<gene>
    <name evidence="1" type="ORF">EV695_1578</name>
</gene>
<name>A0A4R1EYV2_9GAMM</name>
<dbReference type="EMBL" id="SMFQ01000003">
    <property type="protein sequence ID" value="TCJ87076.1"/>
    <property type="molecule type" value="Genomic_DNA"/>
</dbReference>
<reference evidence="1 2" key="1">
    <citation type="submission" date="2019-03" db="EMBL/GenBank/DDBJ databases">
        <title>Genomic Encyclopedia of Type Strains, Phase IV (KMG-IV): sequencing the most valuable type-strain genomes for metagenomic binning, comparative biology and taxonomic classification.</title>
        <authorList>
            <person name="Goeker M."/>
        </authorList>
    </citation>
    <scope>NUCLEOTIDE SEQUENCE [LARGE SCALE GENOMIC DNA]</scope>
    <source>
        <strain evidence="1 2">DSM 24830</strain>
    </source>
</reference>